<gene>
    <name evidence="5" type="ORF">GXN76_01235</name>
</gene>
<name>A0A7D3XP09_9BACL</name>
<protein>
    <submittedName>
        <fullName evidence="5">EamA family transporter</fullName>
    </submittedName>
</protein>
<evidence type="ECO:0000313" key="6">
    <source>
        <dbReference type="Proteomes" id="UP000503088"/>
    </source>
</evidence>
<dbReference type="SUPFAM" id="SSF103481">
    <property type="entry name" value="Multidrug resistance efflux transporter EmrE"/>
    <property type="match status" value="2"/>
</dbReference>
<keyword evidence="3" id="KW-0812">Transmembrane</keyword>
<dbReference type="Pfam" id="PF00892">
    <property type="entry name" value="EamA"/>
    <property type="match status" value="2"/>
</dbReference>
<evidence type="ECO:0000256" key="2">
    <source>
        <dbReference type="ARBA" id="ARBA00007362"/>
    </source>
</evidence>
<feature type="transmembrane region" description="Helical" evidence="3">
    <location>
        <begin position="211"/>
        <end position="230"/>
    </location>
</feature>
<feature type="domain" description="EamA" evidence="4">
    <location>
        <begin position="150"/>
        <end position="282"/>
    </location>
</feature>
<dbReference type="InterPro" id="IPR037185">
    <property type="entry name" value="EmrE-like"/>
</dbReference>
<evidence type="ECO:0000259" key="4">
    <source>
        <dbReference type="Pfam" id="PF00892"/>
    </source>
</evidence>
<dbReference type="GO" id="GO:0016020">
    <property type="term" value="C:membrane"/>
    <property type="evidence" value="ECO:0007669"/>
    <property type="project" value="InterPro"/>
</dbReference>
<dbReference type="KEGG" id="kpul:GXN76_01235"/>
<dbReference type="InterPro" id="IPR000620">
    <property type="entry name" value="EamA_dom"/>
</dbReference>
<dbReference type="PANTHER" id="PTHR22911:SF137">
    <property type="entry name" value="SOLUTE CARRIER FAMILY 35 MEMBER G2-RELATED"/>
    <property type="match status" value="1"/>
</dbReference>
<feature type="transmembrane region" description="Helical" evidence="3">
    <location>
        <begin position="92"/>
        <end position="113"/>
    </location>
</feature>
<feature type="domain" description="EamA" evidence="4">
    <location>
        <begin position="7"/>
        <end position="136"/>
    </location>
</feature>
<feature type="transmembrane region" description="Helical" evidence="3">
    <location>
        <begin position="182"/>
        <end position="199"/>
    </location>
</feature>
<comment type="subcellular location">
    <subcellularLocation>
        <location evidence="1">Endomembrane system</location>
        <topology evidence="1">Multi-pass membrane protein</topology>
    </subcellularLocation>
</comment>
<feature type="transmembrane region" description="Helical" evidence="3">
    <location>
        <begin position="149"/>
        <end position="170"/>
    </location>
</feature>
<sequence>MNRYAAAWIVLMGAAFFGSLSTLVKLGYQDGFTTGELTGSQYIIGTGGLWLLTLLFQRKKVPWKAAGKLLASGIFPGLVAVFYYWSLQSINASLAIVLLFQFTWMGIVLDFILHKHRPGRSQWGALLLILVGTILAAGVISFTTGSIHLTGVLFGLLAAVSYTGFIHVSGNTANQVPSLQRSGWMMTGATITVSVVFPPQFLIEGTLWEGLWIWGTALGVLGVILPPLLFTKGVPHIGAGMATILGSVELPVVLLLSFFILNEKITPLQWSGTLLILLGIILSEGRWLDRRKK</sequence>
<keyword evidence="3" id="KW-0472">Membrane</keyword>
<feature type="transmembrane region" description="Helical" evidence="3">
    <location>
        <begin position="267"/>
        <end position="288"/>
    </location>
</feature>
<evidence type="ECO:0000256" key="3">
    <source>
        <dbReference type="SAM" id="Phobius"/>
    </source>
</evidence>
<dbReference type="AlphaFoldDB" id="A0A7D3XP09"/>
<accession>A0A7D3XP09</accession>
<dbReference type="Gene3D" id="1.10.3730.20">
    <property type="match status" value="1"/>
</dbReference>
<dbReference type="PANTHER" id="PTHR22911">
    <property type="entry name" value="ACYL-MALONYL CONDENSING ENZYME-RELATED"/>
    <property type="match status" value="1"/>
</dbReference>
<keyword evidence="3" id="KW-1133">Transmembrane helix</keyword>
<feature type="transmembrane region" description="Helical" evidence="3">
    <location>
        <begin position="125"/>
        <end position="143"/>
    </location>
</feature>
<reference evidence="5 6" key="1">
    <citation type="submission" date="2020-01" db="EMBL/GenBank/DDBJ databases">
        <authorList>
            <person name="Gulvik C.A."/>
            <person name="Batra D.G."/>
        </authorList>
    </citation>
    <scope>NUCLEOTIDE SEQUENCE [LARGE SCALE GENOMIC DNA]</scope>
    <source>
        <strain evidence="5 6">W9323</strain>
    </source>
</reference>
<organism evidence="5 6">
    <name type="scientific">Kroppenstedtia pulmonis</name>
    <dbReference type="NCBI Taxonomy" id="1380685"/>
    <lineage>
        <taxon>Bacteria</taxon>
        <taxon>Bacillati</taxon>
        <taxon>Bacillota</taxon>
        <taxon>Bacilli</taxon>
        <taxon>Bacillales</taxon>
        <taxon>Thermoactinomycetaceae</taxon>
        <taxon>Kroppenstedtia</taxon>
    </lineage>
</organism>
<dbReference type="RefSeq" id="WP_173219553.1">
    <property type="nucleotide sequence ID" value="NZ_CP048104.1"/>
</dbReference>
<evidence type="ECO:0000256" key="1">
    <source>
        <dbReference type="ARBA" id="ARBA00004127"/>
    </source>
</evidence>
<feature type="transmembrane region" description="Helical" evidence="3">
    <location>
        <begin position="242"/>
        <end position="261"/>
    </location>
</feature>
<proteinExistence type="inferred from homology"/>
<dbReference type="Proteomes" id="UP000503088">
    <property type="component" value="Chromosome"/>
</dbReference>
<evidence type="ECO:0000313" key="5">
    <source>
        <dbReference type="EMBL" id="QKG83222.1"/>
    </source>
</evidence>
<keyword evidence="6" id="KW-1185">Reference proteome</keyword>
<feature type="transmembrane region" description="Helical" evidence="3">
    <location>
        <begin position="7"/>
        <end position="28"/>
    </location>
</feature>
<feature type="transmembrane region" description="Helical" evidence="3">
    <location>
        <begin position="40"/>
        <end position="57"/>
    </location>
</feature>
<feature type="transmembrane region" description="Helical" evidence="3">
    <location>
        <begin position="69"/>
        <end position="86"/>
    </location>
</feature>
<comment type="similarity">
    <text evidence="2">Belongs to the EamA transporter family.</text>
</comment>
<dbReference type="EMBL" id="CP048104">
    <property type="protein sequence ID" value="QKG83222.1"/>
    <property type="molecule type" value="Genomic_DNA"/>
</dbReference>